<keyword evidence="3" id="KW-1185">Reference proteome</keyword>
<evidence type="ECO:0000256" key="1">
    <source>
        <dbReference type="SAM" id="Phobius"/>
    </source>
</evidence>
<reference evidence="2" key="1">
    <citation type="submission" date="2023-05" db="EMBL/GenBank/DDBJ databases">
        <title>Nepenthes gracilis genome sequencing.</title>
        <authorList>
            <person name="Fukushima K."/>
        </authorList>
    </citation>
    <scope>NUCLEOTIDE SEQUENCE</scope>
    <source>
        <strain evidence="2">SING2019-196</strain>
    </source>
</reference>
<dbReference type="Proteomes" id="UP001279734">
    <property type="component" value="Unassembled WGS sequence"/>
</dbReference>
<feature type="transmembrane region" description="Helical" evidence="1">
    <location>
        <begin position="12"/>
        <end position="36"/>
    </location>
</feature>
<keyword evidence="1" id="KW-1133">Transmembrane helix</keyword>
<dbReference type="EMBL" id="BSYO01000024">
    <property type="protein sequence ID" value="GMH22107.1"/>
    <property type="molecule type" value="Genomic_DNA"/>
</dbReference>
<evidence type="ECO:0000313" key="2">
    <source>
        <dbReference type="EMBL" id="GMH22107.1"/>
    </source>
</evidence>
<keyword evidence="1" id="KW-0472">Membrane</keyword>
<name>A0AAD3XY58_NEPGR</name>
<evidence type="ECO:0000313" key="3">
    <source>
        <dbReference type="Proteomes" id="UP001279734"/>
    </source>
</evidence>
<gene>
    <name evidence="2" type="ORF">Nepgr_023950</name>
</gene>
<protein>
    <submittedName>
        <fullName evidence="2">Uncharacterized protein</fullName>
    </submittedName>
</protein>
<keyword evidence="1" id="KW-0812">Transmembrane</keyword>
<organism evidence="2 3">
    <name type="scientific">Nepenthes gracilis</name>
    <name type="common">Slender pitcher plant</name>
    <dbReference type="NCBI Taxonomy" id="150966"/>
    <lineage>
        <taxon>Eukaryota</taxon>
        <taxon>Viridiplantae</taxon>
        <taxon>Streptophyta</taxon>
        <taxon>Embryophyta</taxon>
        <taxon>Tracheophyta</taxon>
        <taxon>Spermatophyta</taxon>
        <taxon>Magnoliopsida</taxon>
        <taxon>eudicotyledons</taxon>
        <taxon>Gunneridae</taxon>
        <taxon>Pentapetalae</taxon>
        <taxon>Caryophyllales</taxon>
        <taxon>Nepenthaceae</taxon>
        <taxon>Nepenthes</taxon>
    </lineage>
</organism>
<accession>A0AAD3XY58</accession>
<proteinExistence type="predicted"/>
<comment type="caution">
    <text evidence="2">The sequence shown here is derived from an EMBL/GenBank/DDBJ whole genome shotgun (WGS) entry which is preliminary data.</text>
</comment>
<sequence>MHAGICSLIRIVRVLLFGYVLIRIGMAGWLGLLNIARFGVLALKSGDAAVRGSFAASRMPEADTDCDQLDDGVGVGYFSELFGSV</sequence>
<dbReference type="AlphaFoldDB" id="A0AAD3XY58"/>